<dbReference type="AlphaFoldDB" id="A0A9I9D1Q2"/>
<accession>A0A9I9D1Q2</accession>
<protein>
    <submittedName>
        <fullName evidence="1">Uncharacterized protein</fullName>
    </submittedName>
</protein>
<proteinExistence type="predicted"/>
<sequence length="55" mass="6072">MESKVHNRIAGGGSCRLADDNITLKLENVFTMVGVEVVPKVVVQDWLTMITKNVD</sequence>
<name>A0A9I9D1Q2_CUCME</name>
<evidence type="ECO:0000313" key="1">
    <source>
        <dbReference type="EnsemblPlants" id="MELO3C011724.2.1"/>
    </source>
</evidence>
<reference evidence="1" key="1">
    <citation type="submission" date="2023-03" db="UniProtKB">
        <authorList>
            <consortium name="EnsemblPlants"/>
        </authorList>
    </citation>
    <scope>IDENTIFICATION</scope>
</reference>
<organism evidence="1">
    <name type="scientific">Cucumis melo</name>
    <name type="common">Muskmelon</name>
    <dbReference type="NCBI Taxonomy" id="3656"/>
    <lineage>
        <taxon>Eukaryota</taxon>
        <taxon>Viridiplantae</taxon>
        <taxon>Streptophyta</taxon>
        <taxon>Embryophyta</taxon>
        <taxon>Tracheophyta</taxon>
        <taxon>Spermatophyta</taxon>
        <taxon>Magnoliopsida</taxon>
        <taxon>eudicotyledons</taxon>
        <taxon>Gunneridae</taxon>
        <taxon>Pentapetalae</taxon>
        <taxon>rosids</taxon>
        <taxon>fabids</taxon>
        <taxon>Cucurbitales</taxon>
        <taxon>Cucurbitaceae</taxon>
        <taxon>Benincaseae</taxon>
        <taxon>Cucumis</taxon>
    </lineage>
</organism>
<dbReference type="EnsemblPlants" id="MELO3C011724.2.1">
    <property type="protein sequence ID" value="MELO3C011724.2.1"/>
    <property type="gene ID" value="MELO3C011724.2"/>
</dbReference>
<dbReference type="Gramene" id="MELO3C011724.2.1">
    <property type="protein sequence ID" value="MELO3C011724.2.1"/>
    <property type="gene ID" value="MELO3C011724.2"/>
</dbReference>